<gene>
    <name evidence="1" type="ORF">Dsin_010194</name>
</gene>
<dbReference type="PANTHER" id="PTHR33116:SF75">
    <property type="entry name" value="RIBONUCLEASE H PROTEIN"/>
    <property type="match status" value="1"/>
</dbReference>
<proteinExistence type="predicted"/>
<sequence length="161" mass="18462">MSIFKIPDGVAQEIEKIQRIFLWGDGTAKRKLHGVRWEEVCKCKRNGRLGIRRILDKNKGLIAKWIWRYGVEDKSLWKRLISGKYGVMYSLDWKWKEASNSSAFVKAVGSLFKEGSVTCGILNEDLKIVIGDGERASFWTDLCWDTNSLKMACPRIYALAV</sequence>
<comment type="caution">
    <text evidence="1">The sequence shown here is derived from an EMBL/GenBank/DDBJ whole genome shotgun (WGS) entry which is preliminary data.</text>
</comment>
<dbReference type="AlphaFoldDB" id="A0AAE0ATC7"/>
<dbReference type="EMBL" id="JANJYJ010000003">
    <property type="protein sequence ID" value="KAK3223169.1"/>
    <property type="molecule type" value="Genomic_DNA"/>
</dbReference>
<dbReference type="Proteomes" id="UP001281410">
    <property type="component" value="Unassembled WGS sequence"/>
</dbReference>
<dbReference type="PANTHER" id="PTHR33116">
    <property type="entry name" value="REVERSE TRANSCRIPTASE ZINC-BINDING DOMAIN-CONTAINING PROTEIN-RELATED-RELATED"/>
    <property type="match status" value="1"/>
</dbReference>
<accession>A0AAE0ATC7</accession>
<evidence type="ECO:0000313" key="1">
    <source>
        <dbReference type="EMBL" id="KAK3223169.1"/>
    </source>
</evidence>
<evidence type="ECO:0000313" key="2">
    <source>
        <dbReference type="Proteomes" id="UP001281410"/>
    </source>
</evidence>
<reference evidence="1" key="1">
    <citation type="journal article" date="2023" name="Plant J.">
        <title>Genome sequences and population genomics provide insights into the demographic history, inbreeding, and mutation load of two 'living fossil' tree species of Dipteronia.</title>
        <authorList>
            <person name="Feng Y."/>
            <person name="Comes H.P."/>
            <person name="Chen J."/>
            <person name="Zhu S."/>
            <person name="Lu R."/>
            <person name="Zhang X."/>
            <person name="Li P."/>
            <person name="Qiu J."/>
            <person name="Olsen K.M."/>
            <person name="Qiu Y."/>
        </authorList>
    </citation>
    <scope>NUCLEOTIDE SEQUENCE</scope>
    <source>
        <strain evidence="1">NBL</strain>
    </source>
</reference>
<organism evidence="1 2">
    <name type="scientific">Dipteronia sinensis</name>
    <dbReference type="NCBI Taxonomy" id="43782"/>
    <lineage>
        <taxon>Eukaryota</taxon>
        <taxon>Viridiplantae</taxon>
        <taxon>Streptophyta</taxon>
        <taxon>Embryophyta</taxon>
        <taxon>Tracheophyta</taxon>
        <taxon>Spermatophyta</taxon>
        <taxon>Magnoliopsida</taxon>
        <taxon>eudicotyledons</taxon>
        <taxon>Gunneridae</taxon>
        <taxon>Pentapetalae</taxon>
        <taxon>rosids</taxon>
        <taxon>malvids</taxon>
        <taxon>Sapindales</taxon>
        <taxon>Sapindaceae</taxon>
        <taxon>Hippocastanoideae</taxon>
        <taxon>Acereae</taxon>
        <taxon>Dipteronia</taxon>
    </lineage>
</organism>
<keyword evidence="2" id="KW-1185">Reference proteome</keyword>
<name>A0AAE0ATC7_9ROSI</name>
<protein>
    <submittedName>
        <fullName evidence="1">Uncharacterized protein</fullName>
    </submittedName>
</protein>